<dbReference type="PANTHER" id="PTHR47829">
    <property type="entry name" value="HYDROLASE, PUTATIVE (AFU_ORTHOLOGUE AFUA_1G12880)-RELATED"/>
    <property type="match status" value="1"/>
</dbReference>
<keyword evidence="3" id="KW-1185">Reference proteome</keyword>
<dbReference type="EMBL" id="SNTY01000058">
    <property type="protein sequence ID" value="TEU24759.1"/>
    <property type="molecule type" value="Genomic_DNA"/>
</dbReference>
<dbReference type="OrthoDB" id="3806873at2"/>
<evidence type="ECO:0000313" key="2">
    <source>
        <dbReference type="EMBL" id="TEU24759.1"/>
    </source>
</evidence>
<keyword evidence="2" id="KW-0808">Transferase</keyword>
<dbReference type="SUPFAM" id="SSF56112">
    <property type="entry name" value="Protein kinase-like (PK-like)"/>
    <property type="match status" value="1"/>
</dbReference>
<feature type="domain" description="Aminoglycoside phosphotransferase" evidence="1">
    <location>
        <begin position="38"/>
        <end position="276"/>
    </location>
</feature>
<proteinExistence type="predicted"/>
<dbReference type="InterPro" id="IPR002575">
    <property type="entry name" value="Aminoglycoside_PTrfase"/>
</dbReference>
<evidence type="ECO:0000313" key="3">
    <source>
        <dbReference type="Proteomes" id="UP000297834"/>
    </source>
</evidence>
<gene>
    <name evidence="2" type="ORF">E2B99_11725</name>
</gene>
<dbReference type="CDD" id="cd05154">
    <property type="entry name" value="ACAD10_11_N-like"/>
    <property type="match status" value="1"/>
</dbReference>
<dbReference type="Gene3D" id="3.30.200.20">
    <property type="entry name" value="Phosphorylase Kinase, domain 1"/>
    <property type="match status" value="1"/>
</dbReference>
<organism evidence="2 3">
    <name type="scientific">Alkanindiges illinoisensis</name>
    <dbReference type="NCBI Taxonomy" id="197183"/>
    <lineage>
        <taxon>Bacteria</taxon>
        <taxon>Pseudomonadati</taxon>
        <taxon>Pseudomonadota</taxon>
        <taxon>Gammaproteobacteria</taxon>
        <taxon>Moraxellales</taxon>
        <taxon>Moraxellaceae</taxon>
        <taxon>Alkanindiges</taxon>
    </lineage>
</organism>
<dbReference type="InterPro" id="IPR041726">
    <property type="entry name" value="ACAD10_11_N"/>
</dbReference>
<dbReference type="GO" id="GO:0016740">
    <property type="term" value="F:transferase activity"/>
    <property type="evidence" value="ECO:0007669"/>
    <property type="project" value="UniProtKB-KW"/>
</dbReference>
<accession>A0A4Y7XA46</accession>
<dbReference type="STRING" id="1120977.GCA_000619845_01614"/>
<comment type="caution">
    <text evidence="2">The sequence shown here is derived from an EMBL/GenBank/DDBJ whole genome shotgun (WGS) entry which is preliminary data.</text>
</comment>
<dbReference type="Proteomes" id="UP000297834">
    <property type="component" value="Unassembled WGS sequence"/>
</dbReference>
<evidence type="ECO:0000259" key="1">
    <source>
        <dbReference type="Pfam" id="PF01636"/>
    </source>
</evidence>
<dbReference type="RefSeq" id="WP_134245124.1">
    <property type="nucleotide sequence ID" value="NZ_SNTY01000058.1"/>
</dbReference>
<dbReference type="InterPro" id="IPR011009">
    <property type="entry name" value="Kinase-like_dom_sf"/>
</dbReference>
<dbReference type="AlphaFoldDB" id="A0A4Y7XA46"/>
<reference evidence="2 3" key="1">
    <citation type="submission" date="2019-03" db="EMBL/GenBank/DDBJ databases">
        <title>Alkanindiges illinoisensis: a potential pathogenic isolated from ascites of a gastric cancer patient with abdominal metastasis.</title>
        <authorList>
            <person name="Hu X."/>
            <person name="Yang B."/>
            <person name="Yan X."/>
            <person name="Lin L."/>
            <person name="Zhao H."/>
            <person name="Zhou F."/>
            <person name="Su B."/>
            <person name="Chen J."/>
            <person name="Rui Y."/>
            <person name="Wang Q."/>
            <person name="Zheng L."/>
        </authorList>
    </citation>
    <scope>NUCLEOTIDE SEQUENCE [LARGE SCALE GENOMIC DNA]</scope>
    <source>
        <strain evidence="2 3">NFYY 23406</strain>
    </source>
</reference>
<dbReference type="Gene3D" id="3.90.1200.10">
    <property type="match status" value="1"/>
</dbReference>
<dbReference type="PANTHER" id="PTHR47829:SF1">
    <property type="entry name" value="HAD FAMILY PHOSPHATASE"/>
    <property type="match status" value="1"/>
</dbReference>
<name>A0A4Y7XA46_9GAMM</name>
<protein>
    <submittedName>
        <fullName evidence="2">Phosphotransferase family protein</fullName>
    </submittedName>
</protein>
<dbReference type="Pfam" id="PF01636">
    <property type="entry name" value="APH"/>
    <property type="match status" value="1"/>
</dbReference>
<sequence>MSVIDIGGTVRDGEELDIAAVEQWLKTQGMDLQGNARVTQYSGGASNWTYRIEYDNQDLILRRPPAGTKAKSAHDMVREYTVQKALKPAYPLVPDMVALCTDESVLGCDFYVMQRVEGIIPRANLPKEINFGKSEVRQLCINVLDALIDLHQVDYHGTELESLGKNTGKGAGYCQRQVEGWDKRYEKARTLNVPSFKLVRRWLKNNLPADSKTCVIHNDWRFDNVILDPGNPTQVIGVLDWEMATLGDPLMDLGSALAYWVQPDDNMILRAMRRQPTHLPGMFSRKEVVQYYLDKTGMHTRNWTFYEVFGMFRLAVIAQQIYYRYYHKQTRNPAFKNFWLIVHALHVRCLTLMAQHTVARFKANASLGSKRNSQKKGQ</sequence>
<dbReference type="InterPro" id="IPR052898">
    <property type="entry name" value="ACAD10-like"/>
</dbReference>